<keyword evidence="5 19" id="KW-0808">Transferase</keyword>
<evidence type="ECO:0000256" key="7">
    <source>
        <dbReference type="ARBA" id="ARBA00022741"/>
    </source>
</evidence>
<evidence type="ECO:0000256" key="15">
    <source>
        <dbReference type="SAM" id="Coils"/>
    </source>
</evidence>
<feature type="binding site" evidence="13">
    <location>
        <position position="766"/>
    </location>
    <ligand>
        <name>substrate</name>
    </ligand>
</feature>
<keyword evidence="20" id="KW-1185">Reference proteome</keyword>
<feature type="domain" description="Pyruvate phosphate dikinase AMP/ATP-binding" evidence="17">
    <location>
        <begin position="301"/>
        <end position="355"/>
    </location>
</feature>
<sequence length="873" mass="97608">MQKFIYNFQEGKTEMKALLGGKGANLAEMNKIGLPVPPGFTITTEACIRYLEMGEKLDENLQKSIFEYLEELEKENNKKFGDLKDPLLLSVRSGAVTSMPGMMDTILNLGLNDKSVKGLAKKASNPRFAYDSYRRLIQMFANVVLDIPGYEFDNLLEKKKEKNDYNNDTELNVDDLKEIIEEYKSLIKEREQIEFPQKPGEQLLMAVKAVFSSWNNPRARSYRNINDIPHDLGTAVTVQTMVFGNIGENSGTGVAFTRNPATGENKVFGEFLLNAQGEDVVAGIRTPKDINELEKFLPEVYTELMEITRILEKHYEDMQDIEFTIQEGNLYLLQTRTGKRTADAAVKIAVDMKDEGLIDKKTAILRVDPEDINQLLHPNFKEDELKKADLLAIGLAASPGAATGKIYFRSEDAVQAVTDGEDVILVRKETSPEDIEGMAKTNGVLTSRGGMTSHAAVVARGMGKCCVAGVGDIKVDEAAKKFYIDDRVFKEGDYISLNGSLGEVYAGIVETTDAHLSDNFKKLMQWSDQYRKLKIYTNADNQKDAVIALNFGAEGIGLCRTEHMFFDSSRINSVREMIVANTSKKRKKALDKLFPYQKDDFKELFKVMEAKDLTIRLLDPPLHEFLPQEESEIKSLADELSISIQELKTITEELAEVNPMLGHRGCRLGISYPEIYKMQVKAIISAALEVKAEKGYDVKADIMIPLIGTEKELAILREQTLELAEELIAKSDAELNYSIGTMIEIPRAALLADEIAKHADFFSFGTNDLTQMTYGFSRDDSGRFINHYLEQEIFKKDPFTVLDQSGVGKLLKMGVELGRKTKEDLKIGICGEHGGEPASIDFCHKIALDYVSCSPYRVPIARLAAAQSAIKND</sequence>
<dbReference type="PROSITE" id="PS00742">
    <property type="entry name" value="PEP_ENZYMES_2"/>
    <property type="match status" value="1"/>
</dbReference>
<keyword evidence="10 14" id="KW-0460">Magnesium</keyword>
<dbReference type="InterPro" id="IPR015813">
    <property type="entry name" value="Pyrv/PenolPyrv_kinase-like_dom"/>
</dbReference>
<keyword evidence="19" id="KW-0670">Pyruvate</keyword>
<dbReference type="eggNOG" id="COG0574">
    <property type="taxonomic scope" value="Bacteria"/>
</dbReference>
<gene>
    <name evidence="19" type="ordered locus">Halsa_0183</name>
</gene>
<dbReference type="PROSITE" id="PS00370">
    <property type="entry name" value="PEP_ENZYMES_PHOS_SITE"/>
    <property type="match status" value="1"/>
</dbReference>
<feature type="binding site" evidence="14">
    <location>
        <position position="744"/>
    </location>
    <ligand>
        <name>Mg(2+)</name>
        <dbReference type="ChEBI" id="CHEBI:18420"/>
    </ligand>
</feature>
<dbReference type="Pfam" id="PF02896">
    <property type="entry name" value="PEP-utilizers_C"/>
    <property type="match status" value="1"/>
</dbReference>
<feature type="domain" description="PEP-utilising enzyme mobile" evidence="16">
    <location>
        <begin position="421"/>
        <end position="502"/>
    </location>
</feature>
<dbReference type="Proteomes" id="UP000007434">
    <property type="component" value="Chromosome"/>
</dbReference>
<dbReference type="InterPro" id="IPR008279">
    <property type="entry name" value="PEP-util_enz_mobile_dom"/>
</dbReference>
<evidence type="ECO:0000259" key="17">
    <source>
        <dbReference type="Pfam" id="PF01326"/>
    </source>
</evidence>
<evidence type="ECO:0000256" key="2">
    <source>
        <dbReference type="ARBA" id="ARBA00007837"/>
    </source>
</evidence>
<dbReference type="InterPro" id="IPR040442">
    <property type="entry name" value="Pyrv_kinase-like_dom_sf"/>
</dbReference>
<dbReference type="Gene3D" id="3.30.470.20">
    <property type="entry name" value="ATP-grasp fold, B domain"/>
    <property type="match status" value="1"/>
</dbReference>
<dbReference type="EC" id="2.7.9.1" evidence="3"/>
<dbReference type="InterPro" id="IPR018274">
    <property type="entry name" value="PEP_util_AS"/>
</dbReference>
<feature type="binding site" evidence="14">
    <location>
        <position position="768"/>
    </location>
    <ligand>
        <name>Mg(2+)</name>
        <dbReference type="ChEBI" id="CHEBI:18420"/>
    </ligand>
</feature>
<evidence type="ECO:0000256" key="1">
    <source>
        <dbReference type="ARBA" id="ARBA00001946"/>
    </source>
</evidence>
<dbReference type="RefSeq" id="WP_013404778.1">
    <property type="nucleotide sequence ID" value="NC_014654.1"/>
</dbReference>
<dbReference type="InterPro" id="IPR002192">
    <property type="entry name" value="PPDK_AMP/ATP-bd"/>
</dbReference>
<name>E4RNY2_HALHG</name>
<evidence type="ECO:0000259" key="18">
    <source>
        <dbReference type="Pfam" id="PF02896"/>
    </source>
</evidence>
<evidence type="ECO:0000256" key="8">
    <source>
        <dbReference type="ARBA" id="ARBA00022777"/>
    </source>
</evidence>
<dbReference type="STRING" id="656519.Halsa_0183"/>
<dbReference type="Gene3D" id="3.20.20.60">
    <property type="entry name" value="Phosphoenolpyruvate-binding domains"/>
    <property type="match status" value="1"/>
</dbReference>
<dbReference type="KEGG" id="has:Halsa_0183"/>
<dbReference type="Pfam" id="PF00391">
    <property type="entry name" value="PEP-utilizers"/>
    <property type="match status" value="1"/>
</dbReference>
<dbReference type="OrthoDB" id="9765468at2"/>
<comment type="similarity">
    <text evidence="2">Belongs to the PEP-utilizing enzyme family.</text>
</comment>
<dbReference type="HOGENOM" id="CLU_015345_0_2_9"/>
<dbReference type="NCBIfam" id="TIGR01828">
    <property type="entry name" value="pyru_phos_dikin"/>
    <property type="match status" value="1"/>
</dbReference>
<feature type="coiled-coil region" evidence="15">
    <location>
        <begin position="166"/>
        <end position="193"/>
    </location>
</feature>
<evidence type="ECO:0000256" key="14">
    <source>
        <dbReference type="PIRSR" id="PIRSR000853-3"/>
    </source>
</evidence>
<evidence type="ECO:0000256" key="13">
    <source>
        <dbReference type="PIRSR" id="PIRSR000853-2"/>
    </source>
</evidence>
<keyword evidence="6 14" id="KW-0479">Metal-binding</keyword>
<feature type="domain" description="Pyruvate phosphate dikinase AMP/ATP-binding" evidence="17">
    <location>
        <begin position="56"/>
        <end position="290"/>
    </location>
</feature>
<dbReference type="PANTHER" id="PTHR22931:SF9">
    <property type="entry name" value="PYRUVATE, PHOSPHATE DIKINASE 1, CHLOROPLASTIC"/>
    <property type="match status" value="1"/>
</dbReference>
<dbReference type="Pfam" id="PF01326">
    <property type="entry name" value="PPDK_N"/>
    <property type="match status" value="2"/>
</dbReference>
<dbReference type="eggNOG" id="COG1080">
    <property type="taxonomic scope" value="Bacteria"/>
</dbReference>
<accession>E4RNY2</accession>
<evidence type="ECO:0000256" key="12">
    <source>
        <dbReference type="PIRSR" id="PIRSR000853-1"/>
    </source>
</evidence>
<dbReference type="PANTHER" id="PTHR22931">
    <property type="entry name" value="PHOSPHOENOLPYRUVATE DIKINASE-RELATED"/>
    <property type="match status" value="1"/>
</dbReference>
<dbReference type="GO" id="GO:0016301">
    <property type="term" value="F:kinase activity"/>
    <property type="evidence" value="ECO:0007669"/>
    <property type="project" value="UniProtKB-KW"/>
</dbReference>
<feature type="binding site" evidence="13">
    <location>
        <position position="560"/>
    </location>
    <ligand>
        <name>substrate</name>
    </ligand>
</feature>
<dbReference type="InterPro" id="IPR036637">
    <property type="entry name" value="Phosphohistidine_dom_sf"/>
</dbReference>
<dbReference type="GO" id="GO:0046872">
    <property type="term" value="F:metal ion binding"/>
    <property type="evidence" value="ECO:0007669"/>
    <property type="project" value="UniProtKB-KW"/>
</dbReference>
<dbReference type="GO" id="GO:0050242">
    <property type="term" value="F:pyruvate, phosphate dikinase activity"/>
    <property type="evidence" value="ECO:0007669"/>
    <property type="project" value="UniProtKB-EC"/>
</dbReference>
<dbReference type="EMBL" id="CP002304">
    <property type="protein sequence ID" value="ADQ13672.1"/>
    <property type="molecule type" value="Genomic_DNA"/>
</dbReference>
<dbReference type="InterPro" id="IPR023151">
    <property type="entry name" value="PEP_util_CS"/>
</dbReference>
<dbReference type="NCBIfam" id="NF004531">
    <property type="entry name" value="PRK05878.1"/>
    <property type="match status" value="1"/>
</dbReference>
<feature type="active site" description="Tele-phosphohistidine intermediate" evidence="12">
    <location>
        <position position="454"/>
    </location>
</feature>
<dbReference type="InterPro" id="IPR000121">
    <property type="entry name" value="PEP_util_C"/>
</dbReference>
<organism evidence="19 20">
    <name type="scientific">Halanaerobium hydrogeniformans</name>
    <name type="common">Halanaerobium sp. (strain sapolanicus)</name>
    <dbReference type="NCBI Taxonomy" id="656519"/>
    <lineage>
        <taxon>Bacteria</taxon>
        <taxon>Bacillati</taxon>
        <taxon>Bacillota</taxon>
        <taxon>Clostridia</taxon>
        <taxon>Halanaerobiales</taxon>
        <taxon>Halanaerobiaceae</taxon>
        <taxon>Halanaerobium</taxon>
    </lineage>
</organism>
<feature type="binding site" evidence="13">
    <location>
        <position position="616"/>
    </location>
    <ligand>
        <name>substrate</name>
    </ligand>
</feature>
<dbReference type="Gene3D" id="1.20.80.30">
    <property type="match status" value="1"/>
</dbReference>
<dbReference type="PIRSF" id="PIRSF000853">
    <property type="entry name" value="PPDK"/>
    <property type="match status" value="1"/>
</dbReference>
<protein>
    <recommendedName>
        <fullName evidence="4">Pyruvate, phosphate dikinase</fullName>
        <ecNumber evidence="3">2.7.9.1</ecNumber>
    </recommendedName>
    <alternativeName>
        <fullName evidence="11">Pyruvate, orthophosphate dikinase</fullName>
    </alternativeName>
</protein>
<evidence type="ECO:0000256" key="10">
    <source>
        <dbReference type="ARBA" id="ARBA00022842"/>
    </source>
</evidence>
<evidence type="ECO:0000259" key="16">
    <source>
        <dbReference type="Pfam" id="PF00391"/>
    </source>
</evidence>
<reference evidence="19 20" key="2">
    <citation type="journal article" date="2011" name="J. Bacteriol.">
        <title>Complete Genome Sequence of the Haloalkaliphilic, Hydrogen Producing Halanaerobium hydrogenoformans.</title>
        <authorList>
            <person name="Brown S.D."/>
            <person name="Begemann M.B."/>
            <person name="Mormile M.R."/>
            <person name="Wall J.D."/>
            <person name="Han C.S."/>
            <person name="Goodwin L.A."/>
            <person name="Pitluck S."/>
            <person name="Land M.L."/>
            <person name="Hauser L.J."/>
            <person name="Elias D.A."/>
        </authorList>
    </citation>
    <scope>NUCLEOTIDE SEQUENCE [LARGE SCALE GENOMIC DNA]</scope>
    <source>
        <strain evidence="20">sapolanicus</strain>
    </source>
</reference>
<evidence type="ECO:0000313" key="20">
    <source>
        <dbReference type="Proteomes" id="UP000007434"/>
    </source>
</evidence>
<reference evidence="19 20" key="1">
    <citation type="submission" date="2010-11" db="EMBL/GenBank/DDBJ databases">
        <title>Complete sequence of Halanaerobium sp. sapolanicus.</title>
        <authorList>
            <consortium name="US DOE Joint Genome Institute"/>
            <person name="Lucas S."/>
            <person name="Copeland A."/>
            <person name="Lapidus A."/>
            <person name="Cheng J.-F."/>
            <person name="Bruce D."/>
            <person name="Goodwin L."/>
            <person name="Pitluck S."/>
            <person name="Davenport K."/>
            <person name="Detter J.C."/>
            <person name="Han C."/>
            <person name="Tapia R."/>
            <person name="Land M."/>
            <person name="Hauser L."/>
            <person name="Jeffries C."/>
            <person name="Kyrpides N."/>
            <person name="Ivanova N."/>
            <person name="Mikhailova N."/>
            <person name="Begemann M.B."/>
            <person name="Mormile M.R."/>
            <person name="Wall J.D."/>
            <person name="Elias D.A."/>
            <person name="Woyke T."/>
        </authorList>
    </citation>
    <scope>NUCLEOTIDE SEQUENCE [LARGE SCALE GENOMIC DNA]</scope>
    <source>
        <strain evidence="20">sapolanicus</strain>
    </source>
</reference>
<dbReference type="SUPFAM" id="SSF52009">
    <property type="entry name" value="Phosphohistidine domain"/>
    <property type="match status" value="1"/>
</dbReference>
<comment type="cofactor">
    <cofactor evidence="1 14">
        <name>Mg(2+)</name>
        <dbReference type="ChEBI" id="CHEBI:18420"/>
    </cofactor>
</comment>
<feature type="binding site" evidence="13">
    <location>
        <position position="744"/>
    </location>
    <ligand>
        <name>substrate</name>
    </ligand>
</feature>
<dbReference type="Gene3D" id="3.50.30.10">
    <property type="entry name" value="Phosphohistidine domain"/>
    <property type="match status" value="1"/>
</dbReference>
<evidence type="ECO:0000256" key="6">
    <source>
        <dbReference type="ARBA" id="ARBA00022723"/>
    </source>
</evidence>
<keyword evidence="8" id="KW-0418">Kinase</keyword>
<dbReference type="SUPFAM" id="SSF56059">
    <property type="entry name" value="Glutathione synthetase ATP-binding domain-like"/>
    <property type="match status" value="1"/>
</dbReference>
<keyword evidence="7" id="KW-0547">Nucleotide-binding</keyword>
<evidence type="ECO:0000256" key="11">
    <source>
        <dbReference type="ARBA" id="ARBA00032883"/>
    </source>
</evidence>
<feature type="binding site" evidence="13">
    <location>
        <position position="768"/>
    </location>
    <ligand>
        <name>substrate</name>
    </ligand>
</feature>
<feature type="active site" description="Proton donor" evidence="12">
    <location>
        <position position="830"/>
    </location>
</feature>
<evidence type="ECO:0000313" key="19">
    <source>
        <dbReference type="EMBL" id="ADQ13672.1"/>
    </source>
</evidence>
<dbReference type="SUPFAM" id="SSF51621">
    <property type="entry name" value="Phosphoenolpyruvate/pyruvate domain"/>
    <property type="match status" value="1"/>
</dbReference>
<evidence type="ECO:0000256" key="4">
    <source>
        <dbReference type="ARBA" id="ARBA00020138"/>
    </source>
</evidence>
<dbReference type="Gene3D" id="3.30.1490.20">
    <property type="entry name" value="ATP-grasp fold, A domain"/>
    <property type="match status" value="1"/>
</dbReference>
<feature type="binding site" evidence="13">
    <location>
        <position position="765"/>
    </location>
    <ligand>
        <name>substrate</name>
    </ligand>
</feature>
<keyword evidence="15" id="KW-0175">Coiled coil</keyword>
<evidence type="ECO:0000256" key="5">
    <source>
        <dbReference type="ARBA" id="ARBA00022679"/>
    </source>
</evidence>
<dbReference type="InterPro" id="IPR013815">
    <property type="entry name" value="ATP_grasp_subdomain_1"/>
</dbReference>
<keyword evidence="9" id="KW-0067">ATP-binding</keyword>
<dbReference type="GO" id="GO:0005524">
    <property type="term" value="F:ATP binding"/>
    <property type="evidence" value="ECO:0007669"/>
    <property type="project" value="UniProtKB-KW"/>
</dbReference>
<feature type="domain" description="PEP-utilising enzyme C-terminal" evidence="18">
    <location>
        <begin position="518"/>
        <end position="868"/>
    </location>
</feature>
<dbReference type="AlphaFoldDB" id="E4RNY2"/>
<evidence type="ECO:0000256" key="3">
    <source>
        <dbReference type="ARBA" id="ARBA00011994"/>
    </source>
</evidence>
<evidence type="ECO:0000256" key="9">
    <source>
        <dbReference type="ARBA" id="ARBA00022840"/>
    </source>
</evidence>
<dbReference type="InterPro" id="IPR010121">
    <property type="entry name" value="Pyruvate_phosphate_dikinase"/>
</dbReference>
<feature type="binding site" evidence="13">
    <location>
        <position position="767"/>
    </location>
    <ligand>
        <name>substrate</name>
    </ligand>
</feature>
<dbReference type="Gene3D" id="1.10.189.10">
    <property type="entry name" value="Pyruvate Phosphate Dikinase, domain 2"/>
    <property type="match status" value="1"/>
</dbReference>
<proteinExistence type="inferred from homology"/>